<comment type="caution">
    <text evidence="12">The sequence shown here is derived from an EMBL/GenBank/DDBJ whole genome shotgun (WGS) entry which is preliminary data.</text>
</comment>
<evidence type="ECO:0000313" key="13">
    <source>
        <dbReference type="Proteomes" id="UP000765802"/>
    </source>
</evidence>
<reference evidence="12 13" key="1">
    <citation type="submission" date="2016-07" db="EMBL/GenBank/DDBJ databases">
        <title>Genome analysis of Flavihumibacter stibioxidans YS-17.</title>
        <authorList>
            <person name="Shi K."/>
            <person name="Han Y."/>
            <person name="Wang G."/>
        </authorList>
    </citation>
    <scope>NUCLEOTIDE SEQUENCE [LARGE SCALE GENOMIC DNA]</scope>
    <source>
        <strain evidence="12 13">YS-17</strain>
    </source>
</reference>
<feature type="transmembrane region" description="Helical" evidence="9">
    <location>
        <begin position="52"/>
        <end position="69"/>
    </location>
</feature>
<evidence type="ECO:0000259" key="11">
    <source>
        <dbReference type="Pfam" id="PF16916"/>
    </source>
</evidence>
<dbReference type="Proteomes" id="UP000765802">
    <property type="component" value="Unassembled WGS sequence"/>
</dbReference>
<protein>
    <submittedName>
        <fullName evidence="12">Cation transporter</fullName>
    </submittedName>
</protein>
<feature type="transmembrane region" description="Helical" evidence="9">
    <location>
        <begin position="153"/>
        <end position="174"/>
    </location>
</feature>
<evidence type="ECO:0000256" key="9">
    <source>
        <dbReference type="SAM" id="Phobius"/>
    </source>
</evidence>
<dbReference type="InterPro" id="IPR058533">
    <property type="entry name" value="Cation_efflux_TM"/>
</dbReference>
<dbReference type="InterPro" id="IPR036837">
    <property type="entry name" value="Cation_efflux_CTD_sf"/>
</dbReference>
<organism evidence="12 13">
    <name type="scientific">Flavihumibacter stibioxidans</name>
    <dbReference type="NCBI Taxonomy" id="1834163"/>
    <lineage>
        <taxon>Bacteria</taxon>
        <taxon>Pseudomonadati</taxon>
        <taxon>Bacteroidota</taxon>
        <taxon>Chitinophagia</taxon>
        <taxon>Chitinophagales</taxon>
        <taxon>Chitinophagaceae</taxon>
        <taxon>Flavihumibacter</taxon>
    </lineage>
</organism>
<dbReference type="Gene3D" id="1.20.1510.10">
    <property type="entry name" value="Cation efflux protein transmembrane domain"/>
    <property type="match status" value="1"/>
</dbReference>
<dbReference type="Pfam" id="PF01545">
    <property type="entry name" value="Cation_efflux"/>
    <property type="match status" value="1"/>
</dbReference>
<dbReference type="NCBIfam" id="TIGR01297">
    <property type="entry name" value="CDF"/>
    <property type="match status" value="1"/>
</dbReference>
<keyword evidence="3" id="KW-0813">Transport</keyword>
<feature type="transmembrane region" description="Helical" evidence="9">
    <location>
        <begin position="180"/>
        <end position="202"/>
    </location>
</feature>
<dbReference type="InterPro" id="IPR050681">
    <property type="entry name" value="CDF/SLC30A"/>
</dbReference>
<dbReference type="SUPFAM" id="SSF161111">
    <property type="entry name" value="Cation efflux protein transmembrane domain-like"/>
    <property type="match status" value="1"/>
</dbReference>
<proteinExistence type="inferred from homology"/>
<evidence type="ECO:0000256" key="1">
    <source>
        <dbReference type="ARBA" id="ARBA00004141"/>
    </source>
</evidence>
<evidence type="ECO:0000259" key="10">
    <source>
        <dbReference type="Pfam" id="PF01545"/>
    </source>
</evidence>
<evidence type="ECO:0000313" key="12">
    <source>
        <dbReference type="EMBL" id="MBC6491304.1"/>
    </source>
</evidence>
<dbReference type="InterPro" id="IPR027470">
    <property type="entry name" value="Cation_efflux_CTD"/>
</dbReference>
<feature type="transmembrane region" description="Helical" evidence="9">
    <location>
        <begin position="81"/>
        <end position="103"/>
    </location>
</feature>
<keyword evidence="4 9" id="KW-0812">Transmembrane</keyword>
<comment type="similarity">
    <text evidence="2">Belongs to the cation diffusion facilitator (CDF) transporter (TC 2.A.4) family. SLC30A subfamily.</text>
</comment>
<dbReference type="PANTHER" id="PTHR11562:SF17">
    <property type="entry name" value="RE54080P-RELATED"/>
    <property type="match status" value="1"/>
</dbReference>
<evidence type="ECO:0000256" key="6">
    <source>
        <dbReference type="ARBA" id="ARBA00022989"/>
    </source>
</evidence>
<sequence length="299" mass="32542">MAEHNHSHTTEIKNLNRAFIIGIILNTLFVIVEAISGLYYHSVALLSDAGHNLSDVASLLLALFAYRLAKTKTTSTFTYGYRKSTVLVSLINAIVLLIAVGSILWESISRLNNPEIINGKNMAIVAGVGIVINTITALLFLKGRKKDLNIKGAYLHMAADALVSAGVVIAGILIAFTGWYWLDGAIGILIALMILLSTISLLRDSIILSMDAVPKGISLPEVKKKIESVIGVVSVHHLHIWAISTTYNAMTAHVVISDKSSMPDLTAIKKEIRHRLEHLNIEHSTLEFEINDGSCMEGI</sequence>
<dbReference type="InterPro" id="IPR002524">
    <property type="entry name" value="Cation_efflux"/>
</dbReference>
<keyword evidence="5" id="KW-0864">Zinc transport</keyword>
<dbReference type="Pfam" id="PF16916">
    <property type="entry name" value="ZT_dimer"/>
    <property type="match status" value="1"/>
</dbReference>
<feature type="domain" description="Cation efflux protein cytoplasmic" evidence="11">
    <location>
        <begin position="215"/>
        <end position="285"/>
    </location>
</feature>
<feature type="transmembrane region" description="Helical" evidence="9">
    <location>
        <begin position="18"/>
        <end position="40"/>
    </location>
</feature>
<gene>
    <name evidence="12" type="ORF">BC349_09695</name>
</gene>
<evidence type="ECO:0000256" key="2">
    <source>
        <dbReference type="ARBA" id="ARBA00008873"/>
    </source>
</evidence>
<name>A0ABR7M9U7_9BACT</name>
<dbReference type="RefSeq" id="WP_187256609.1">
    <property type="nucleotide sequence ID" value="NZ_JBHULF010000014.1"/>
</dbReference>
<keyword evidence="13" id="KW-1185">Reference proteome</keyword>
<evidence type="ECO:0000256" key="4">
    <source>
        <dbReference type="ARBA" id="ARBA00022692"/>
    </source>
</evidence>
<feature type="transmembrane region" description="Helical" evidence="9">
    <location>
        <begin position="123"/>
        <end position="141"/>
    </location>
</feature>
<dbReference type="InterPro" id="IPR027469">
    <property type="entry name" value="Cation_efflux_TMD_sf"/>
</dbReference>
<evidence type="ECO:0000256" key="5">
    <source>
        <dbReference type="ARBA" id="ARBA00022906"/>
    </source>
</evidence>
<evidence type="ECO:0000256" key="8">
    <source>
        <dbReference type="ARBA" id="ARBA00023136"/>
    </source>
</evidence>
<dbReference type="PANTHER" id="PTHR11562">
    <property type="entry name" value="CATION EFFLUX PROTEIN/ ZINC TRANSPORTER"/>
    <property type="match status" value="1"/>
</dbReference>
<keyword evidence="6 9" id="KW-1133">Transmembrane helix</keyword>
<dbReference type="EMBL" id="MBUA01000012">
    <property type="protein sequence ID" value="MBC6491304.1"/>
    <property type="molecule type" value="Genomic_DNA"/>
</dbReference>
<keyword evidence="7" id="KW-0406">Ion transport</keyword>
<evidence type="ECO:0000256" key="7">
    <source>
        <dbReference type="ARBA" id="ARBA00023065"/>
    </source>
</evidence>
<comment type="subcellular location">
    <subcellularLocation>
        <location evidence="1">Membrane</location>
        <topology evidence="1">Multi-pass membrane protein</topology>
    </subcellularLocation>
</comment>
<feature type="domain" description="Cation efflux protein transmembrane" evidence="10">
    <location>
        <begin position="20"/>
        <end position="206"/>
    </location>
</feature>
<keyword evidence="8 9" id="KW-0472">Membrane</keyword>
<evidence type="ECO:0000256" key="3">
    <source>
        <dbReference type="ARBA" id="ARBA00022448"/>
    </source>
</evidence>
<accession>A0ABR7M9U7</accession>
<keyword evidence="5" id="KW-0862">Zinc</keyword>
<dbReference type="SUPFAM" id="SSF160240">
    <property type="entry name" value="Cation efflux protein cytoplasmic domain-like"/>
    <property type="match status" value="1"/>
</dbReference>